<dbReference type="NCBIfam" id="TIGR02890">
    <property type="entry name" value="bacill_yteA"/>
    <property type="match status" value="1"/>
</dbReference>
<gene>
    <name evidence="6" type="ORF">CBW65_16220</name>
</gene>
<dbReference type="Gene3D" id="1.20.120.910">
    <property type="entry name" value="DksA, coiled-coil domain"/>
    <property type="match status" value="1"/>
</dbReference>
<name>A0A1Y0ISK7_9BACL</name>
<proteinExistence type="predicted"/>
<dbReference type="EMBL" id="CP021434">
    <property type="protein sequence ID" value="ARU62334.1"/>
    <property type="molecule type" value="Genomic_DNA"/>
</dbReference>
<dbReference type="GO" id="GO:0008270">
    <property type="term" value="F:zinc ion binding"/>
    <property type="evidence" value="ECO:0007669"/>
    <property type="project" value="UniProtKB-KW"/>
</dbReference>
<dbReference type="InterPro" id="IPR014240">
    <property type="entry name" value="YteA"/>
</dbReference>
<dbReference type="PROSITE" id="PS51128">
    <property type="entry name" value="ZF_DKSA_2"/>
    <property type="match status" value="1"/>
</dbReference>
<dbReference type="SUPFAM" id="SSF109635">
    <property type="entry name" value="DnaK suppressor protein DksA, alpha-hairpin domain"/>
    <property type="match status" value="1"/>
</dbReference>
<dbReference type="Proteomes" id="UP000195437">
    <property type="component" value="Chromosome"/>
</dbReference>
<keyword evidence="2" id="KW-0863">Zinc-finger</keyword>
<dbReference type="RefSeq" id="WP_087457696.1">
    <property type="nucleotide sequence ID" value="NZ_CP021434.1"/>
</dbReference>
<evidence type="ECO:0000256" key="2">
    <source>
        <dbReference type="ARBA" id="ARBA00022771"/>
    </source>
</evidence>
<keyword evidence="1" id="KW-0479">Metal-binding</keyword>
<evidence type="ECO:0000259" key="5">
    <source>
        <dbReference type="Pfam" id="PF01258"/>
    </source>
</evidence>
<evidence type="ECO:0000256" key="1">
    <source>
        <dbReference type="ARBA" id="ARBA00022723"/>
    </source>
</evidence>
<dbReference type="AlphaFoldDB" id="A0A1Y0ISK7"/>
<dbReference type="Pfam" id="PF01258">
    <property type="entry name" value="zf-dskA_traR"/>
    <property type="match status" value="1"/>
</dbReference>
<keyword evidence="7" id="KW-1185">Reference proteome</keyword>
<dbReference type="PANTHER" id="PTHR33823:SF4">
    <property type="entry name" value="GENERAL STRESS PROTEIN 16O"/>
    <property type="match status" value="1"/>
</dbReference>
<feature type="zinc finger region" description="dksA C4-type" evidence="4">
    <location>
        <begin position="95"/>
        <end position="119"/>
    </location>
</feature>
<feature type="domain" description="Zinc finger DksA/TraR C4-type" evidence="5">
    <location>
        <begin position="90"/>
        <end position="122"/>
    </location>
</feature>
<evidence type="ECO:0000313" key="7">
    <source>
        <dbReference type="Proteomes" id="UP000195437"/>
    </source>
</evidence>
<dbReference type="SUPFAM" id="SSF57716">
    <property type="entry name" value="Glucocorticoid receptor-like (DNA-binding domain)"/>
    <property type="match status" value="1"/>
</dbReference>
<dbReference type="InterPro" id="IPR037187">
    <property type="entry name" value="DnaK_N"/>
</dbReference>
<dbReference type="KEGG" id="tum:CBW65_16220"/>
<organism evidence="6 7">
    <name type="scientific">Tumebacillus avium</name>
    <dbReference type="NCBI Taxonomy" id="1903704"/>
    <lineage>
        <taxon>Bacteria</taxon>
        <taxon>Bacillati</taxon>
        <taxon>Bacillota</taxon>
        <taxon>Bacilli</taxon>
        <taxon>Bacillales</taxon>
        <taxon>Alicyclobacillaceae</taxon>
        <taxon>Tumebacillus</taxon>
    </lineage>
</organism>
<evidence type="ECO:0000256" key="3">
    <source>
        <dbReference type="ARBA" id="ARBA00022833"/>
    </source>
</evidence>
<evidence type="ECO:0000256" key="4">
    <source>
        <dbReference type="PROSITE-ProRule" id="PRU00510"/>
    </source>
</evidence>
<evidence type="ECO:0000313" key="6">
    <source>
        <dbReference type="EMBL" id="ARU62334.1"/>
    </source>
</evidence>
<dbReference type="OrthoDB" id="9811543at2"/>
<reference evidence="7" key="1">
    <citation type="submission" date="2017-05" db="EMBL/GenBank/DDBJ databases">
        <authorList>
            <person name="Sung H."/>
        </authorList>
    </citation>
    <scope>NUCLEOTIDE SEQUENCE [LARGE SCALE GENOMIC DNA]</scope>
    <source>
        <strain evidence="7">AR23208</strain>
    </source>
</reference>
<dbReference type="InterPro" id="IPR000962">
    <property type="entry name" value="Znf_DskA_TraR"/>
</dbReference>
<keyword evidence="3" id="KW-0862">Zinc</keyword>
<accession>A0A1Y0ISK7</accession>
<protein>
    <recommendedName>
        <fullName evidence="5">Zinc finger DksA/TraR C4-type domain-containing protein</fullName>
    </recommendedName>
</protein>
<sequence length="237" mass="27281">MMNLTNDQIRQLRSQLEEEMSDIRDRLDNHDTYQLQESLMDSTGELSHYDNHPADLGSEVFERGKDLALRDADSLRIDELDDALERMEDGSYGTCAHCGAEIPYARLVANPAAKNCVNCQEEMDEQEISANRPVEENFLYPGFGRSFMDHNDEDYNGYDGEDAWQDVARYGTAATNDENPDALHPNEFYLHADERLGYVEDIEGFTITDIEGNPVSEPQYVRNDAYRRAWREADERY</sequence>
<dbReference type="PANTHER" id="PTHR33823">
    <property type="entry name" value="RNA POLYMERASE-BINDING TRANSCRIPTION FACTOR DKSA-RELATED"/>
    <property type="match status" value="1"/>
</dbReference>